<gene>
    <name evidence="1" type="ORF">KFK09_015703</name>
</gene>
<evidence type="ECO:0000313" key="2">
    <source>
        <dbReference type="Proteomes" id="UP000829196"/>
    </source>
</evidence>
<keyword evidence="2" id="KW-1185">Reference proteome</keyword>
<evidence type="ECO:0000313" key="1">
    <source>
        <dbReference type="EMBL" id="KAI0504750.1"/>
    </source>
</evidence>
<dbReference type="Proteomes" id="UP000829196">
    <property type="component" value="Unassembled WGS sequence"/>
</dbReference>
<comment type="caution">
    <text evidence="1">The sequence shown here is derived from an EMBL/GenBank/DDBJ whole genome shotgun (WGS) entry which is preliminary data.</text>
</comment>
<organism evidence="1 2">
    <name type="scientific">Dendrobium nobile</name>
    <name type="common">Orchid</name>
    <dbReference type="NCBI Taxonomy" id="94219"/>
    <lineage>
        <taxon>Eukaryota</taxon>
        <taxon>Viridiplantae</taxon>
        <taxon>Streptophyta</taxon>
        <taxon>Embryophyta</taxon>
        <taxon>Tracheophyta</taxon>
        <taxon>Spermatophyta</taxon>
        <taxon>Magnoliopsida</taxon>
        <taxon>Liliopsida</taxon>
        <taxon>Asparagales</taxon>
        <taxon>Orchidaceae</taxon>
        <taxon>Epidendroideae</taxon>
        <taxon>Malaxideae</taxon>
        <taxon>Dendrobiinae</taxon>
        <taxon>Dendrobium</taxon>
    </lineage>
</organism>
<accession>A0A8T3B5K2</accession>
<name>A0A8T3B5K2_DENNO</name>
<reference evidence="1" key="1">
    <citation type="journal article" date="2022" name="Front. Genet.">
        <title>Chromosome-Scale Assembly of the Dendrobium nobile Genome Provides Insights Into the Molecular Mechanism of the Biosynthesis of the Medicinal Active Ingredient of Dendrobium.</title>
        <authorList>
            <person name="Xu Q."/>
            <person name="Niu S.-C."/>
            <person name="Li K.-L."/>
            <person name="Zheng P.-J."/>
            <person name="Zhang X.-J."/>
            <person name="Jia Y."/>
            <person name="Liu Y."/>
            <person name="Niu Y.-X."/>
            <person name="Yu L.-H."/>
            <person name="Chen D.-F."/>
            <person name="Zhang G.-Q."/>
        </authorList>
    </citation>
    <scope>NUCLEOTIDE SEQUENCE</scope>
    <source>
        <tissue evidence="1">Leaf</tissue>
    </source>
</reference>
<sequence>MVPNQSHEAHFEGSIHNLDYQTVSKNGMLILINNNLEAFRGCLSSSIFFVATRLHVAIARVASSAPSCFVQLRFFDNFPFLSDQKL</sequence>
<dbReference type="AlphaFoldDB" id="A0A8T3B5K2"/>
<dbReference type="EMBL" id="JAGYWB010000011">
    <property type="protein sequence ID" value="KAI0504750.1"/>
    <property type="molecule type" value="Genomic_DNA"/>
</dbReference>
<proteinExistence type="predicted"/>
<protein>
    <submittedName>
        <fullName evidence="1">Uncharacterized protein</fullName>
    </submittedName>
</protein>